<keyword evidence="3" id="KW-1185">Reference proteome</keyword>
<dbReference type="EMBL" id="VLNR01000091">
    <property type="protein sequence ID" value="TSE04047.1"/>
    <property type="molecule type" value="Genomic_DNA"/>
</dbReference>
<dbReference type="Proteomes" id="UP000318833">
    <property type="component" value="Unassembled WGS sequence"/>
</dbReference>
<gene>
    <name evidence="2" type="ORF">FOF46_27715</name>
</gene>
<dbReference type="AlphaFoldDB" id="A0A554VBR6"/>
<reference evidence="2 3" key="1">
    <citation type="submission" date="2019-07" db="EMBL/GenBank/DDBJ databases">
        <title>The draft genome sequence of Aquimarina algiphila M91.</title>
        <authorList>
            <person name="Meng X."/>
        </authorList>
    </citation>
    <scope>NUCLEOTIDE SEQUENCE [LARGE SCALE GENOMIC DNA]</scope>
    <source>
        <strain evidence="2 3">M91</strain>
    </source>
</reference>
<protein>
    <submittedName>
        <fullName evidence="2">DUF4007 family protein</fullName>
    </submittedName>
</protein>
<dbReference type="OrthoDB" id="747541at2"/>
<evidence type="ECO:0000313" key="2">
    <source>
        <dbReference type="EMBL" id="TSE04047.1"/>
    </source>
</evidence>
<proteinExistence type="predicted"/>
<evidence type="ECO:0000313" key="3">
    <source>
        <dbReference type="Proteomes" id="UP000318833"/>
    </source>
</evidence>
<dbReference type="Pfam" id="PF13182">
    <property type="entry name" value="DUF4007"/>
    <property type="match status" value="1"/>
</dbReference>
<dbReference type="InterPro" id="IPR025248">
    <property type="entry name" value="DUF4007"/>
</dbReference>
<name>A0A554VBR6_9FLAO</name>
<dbReference type="RefSeq" id="WP_143918735.1">
    <property type="nucleotide sequence ID" value="NZ_CANMIK010000015.1"/>
</dbReference>
<comment type="caution">
    <text evidence="2">The sequence shown here is derived from an EMBL/GenBank/DDBJ whole genome shotgun (WGS) entry which is preliminary data.</text>
</comment>
<organism evidence="2 3">
    <name type="scientific">Aquimarina algiphila</name>
    <dbReference type="NCBI Taxonomy" id="2047982"/>
    <lineage>
        <taxon>Bacteria</taxon>
        <taxon>Pseudomonadati</taxon>
        <taxon>Bacteroidota</taxon>
        <taxon>Flavobacteriia</taxon>
        <taxon>Flavobacteriales</taxon>
        <taxon>Flavobacteriaceae</taxon>
        <taxon>Aquimarina</taxon>
    </lineage>
</organism>
<feature type="domain" description="DUF4007" evidence="1">
    <location>
        <begin position="6"/>
        <end position="286"/>
    </location>
</feature>
<accession>A0A554VBR6</accession>
<evidence type="ECO:0000259" key="1">
    <source>
        <dbReference type="Pfam" id="PF13182"/>
    </source>
</evidence>
<sequence>MKKLRFTGHETFHCRHFWLKKGFDFTIQNNTISDQDAVVKLGVGKNMVASIDFWLKAFYIKNEQDETTSFSQFIFNDVDGLDPFLEYEGTLWLLHYQLLKTEMASIYPLVFKDFRKQKINSQFTSQQLLKYLQKEERRRSGSNTSENSLKTDIKVFLRTYFLDKRGGKDLEDDLSSIFIDLNLIDKIDNGSSEGLYQLKVTEREEIPVEIFLYAILDTFKGEVSIPFDAIQEKIGDIFACNAEGLELKIAEICDRYKFAVYKEDGGRKQLQIKGEQNKLNILENYYNAQVYNIN</sequence>